<dbReference type="AlphaFoldDB" id="A0A0S4IQ10"/>
<sequence length="540" mass="60714">MSSPCSVASPLQEAPHTGRSPSIHDLHILLEKNLRLQNEIEGQLQSRRQDLLQLSNLLLILKQDTVQDFASRKSRFQHYYRDVVIVAHNNPFHVKRSPSVVSSQPSDDEVFTLFPSPWSPATLVWCTELDDLLRCAVDSSRLEFQLQDVSNQHQLQRRSEVTFGLSMAQWKKVADYFNSAVEGNRSYRLLALRRASALDCMLRYGNTLLCSNSAFNKTEDATLLMAVDSASNKSEGDTNTDDELFQRGVSWNCVAAQVTGSSGLRRSAFQCAARYQSVLNECFLPPLNVTIHHLVDKQRIHEAVLNHGECNWGALCLALNNQYKQSPASTSRRTFREFHNKKRVEYWIPLQRVPSFASRVHPVYTEESASSGGVSSPSCASSRTIATSTVALLAVQALSAYSQEAHSNHTLASILKLLNDPDIVGLKEWRSSHRVQDLVDLNDVISAQKVCRSQCGVTTTLMECAVLLKCSENEVREKVISEWSRKSRNCEFQTVATCVFGRPHFVGVVRSLVLQHLICNAEVAQEKRAYPLQRIQLLRK</sequence>
<organism evidence="2 3">
    <name type="scientific">Bodo saltans</name>
    <name type="common">Flagellated protozoan</name>
    <dbReference type="NCBI Taxonomy" id="75058"/>
    <lineage>
        <taxon>Eukaryota</taxon>
        <taxon>Discoba</taxon>
        <taxon>Euglenozoa</taxon>
        <taxon>Kinetoplastea</taxon>
        <taxon>Metakinetoplastina</taxon>
        <taxon>Eubodonida</taxon>
        <taxon>Bodonidae</taxon>
        <taxon>Bodo</taxon>
    </lineage>
</organism>
<evidence type="ECO:0008006" key="4">
    <source>
        <dbReference type="Google" id="ProtNLM"/>
    </source>
</evidence>
<dbReference type="Proteomes" id="UP000051952">
    <property type="component" value="Unassembled WGS sequence"/>
</dbReference>
<proteinExistence type="predicted"/>
<evidence type="ECO:0000313" key="2">
    <source>
        <dbReference type="EMBL" id="CUF11003.1"/>
    </source>
</evidence>
<name>A0A0S4IQ10_BODSA</name>
<dbReference type="VEuPathDB" id="TriTrypDB:BSAL_00415"/>
<keyword evidence="3" id="KW-1185">Reference proteome</keyword>
<gene>
    <name evidence="2" type="ORF">BSAL_00415</name>
</gene>
<accession>A0A0S4IQ10</accession>
<protein>
    <recommendedName>
        <fullName evidence="4">Myb-like domain-containing protein</fullName>
    </recommendedName>
</protein>
<evidence type="ECO:0000313" key="3">
    <source>
        <dbReference type="Proteomes" id="UP000051952"/>
    </source>
</evidence>
<dbReference type="EMBL" id="CYKH01000241">
    <property type="protein sequence ID" value="CUF11003.1"/>
    <property type="molecule type" value="Genomic_DNA"/>
</dbReference>
<feature type="region of interest" description="Disordered" evidence="1">
    <location>
        <begin position="1"/>
        <end position="20"/>
    </location>
</feature>
<evidence type="ECO:0000256" key="1">
    <source>
        <dbReference type="SAM" id="MobiDB-lite"/>
    </source>
</evidence>
<reference evidence="3" key="1">
    <citation type="submission" date="2015-09" db="EMBL/GenBank/DDBJ databases">
        <authorList>
            <consortium name="Pathogen Informatics"/>
        </authorList>
    </citation>
    <scope>NUCLEOTIDE SEQUENCE [LARGE SCALE GENOMIC DNA]</scope>
    <source>
        <strain evidence="3">Lake Konstanz</strain>
    </source>
</reference>